<organism evidence="2">
    <name type="scientific">uncultured Thermomicrobiales bacterium</name>
    <dbReference type="NCBI Taxonomy" id="1645740"/>
    <lineage>
        <taxon>Bacteria</taxon>
        <taxon>Pseudomonadati</taxon>
        <taxon>Thermomicrobiota</taxon>
        <taxon>Thermomicrobia</taxon>
        <taxon>Thermomicrobiales</taxon>
        <taxon>environmental samples</taxon>
    </lineage>
</organism>
<evidence type="ECO:0000256" key="1">
    <source>
        <dbReference type="SAM" id="MobiDB-lite"/>
    </source>
</evidence>
<name>A0A6J4V2W8_9BACT</name>
<protein>
    <submittedName>
        <fullName evidence="2">Uncharacterized protein</fullName>
    </submittedName>
</protein>
<evidence type="ECO:0000313" key="2">
    <source>
        <dbReference type="EMBL" id="CAA9563870.1"/>
    </source>
</evidence>
<sequence length="31" mass="3172">GSRCRVPGGGGDPARRGGGRGPLPSGRRRRL</sequence>
<dbReference type="AlphaFoldDB" id="A0A6J4V2W8"/>
<reference evidence="2" key="1">
    <citation type="submission" date="2020-02" db="EMBL/GenBank/DDBJ databases">
        <authorList>
            <person name="Meier V. D."/>
        </authorList>
    </citation>
    <scope>NUCLEOTIDE SEQUENCE</scope>
    <source>
        <strain evidence="2">AVDCRST_MAG49</strain>
    </source>
</reference>
<accession>A0A6J4V2W8</accession>
<proteinExistence type="predicted"/>
<gene>
    <name evidence="2" type="ORF">AVDCRST_MAG49-2735</name>
</gene>
<feature type="non-terminal residue" evidence="2">
    <location>
        <position position="31"/>
    </location>
</feature>
<dbReference type="EMBL" id="CADCWG010000187">
    <property type="protein sequence ID" value="CAA9563870.1"/>
    <property type="molecule type" value="Genomic_DNA"/>
</dbReference>
<feature type="region of interest" description="Disordered" evidence="1">
    <location>
        <begin position="1"/>
        <end position="31"/>
    </location>
</feature>
<feature type="non-terminal residue" evidence="2">
    <location>
        <position position="1"/>
    </location>
</feature>